<organism evidence="1">
    <name type="scientific">uncultured Pleomorphomonas sp</name>
    <dbReference type="NCBI Taxonomy" id="442121"/>
    <lineage>
        <taxon>Bacteria</taxon>
        <taxon>Pseudomonadati</taxon>
        <taxon>Pseudomonadota</taxon>
        <taxon>Alphaproteobacteria</taxon>
        <taxon>Hyphomicrobiales</taxon>
        <taxon>Pleomorphomonadaceae</taxon>
        <taxon>Pleomorphomonas</taxon>
        <taxon>environmental samples</taxon>
    </lineage>
</organism>
<proteinExistence type="predicted"/>
<protein>
    <submittedName>
        <fullName evidence="1">Uncharacterized protein</fullName>
    </submittedName>
</protein>
<evidence type="ECO:0000313" key="1">
    <source>
        <dbReference type="EMBL" id="SCM79011.1"/>
    </source>
</evidence>
<sequence length="66" mass="7454">MRRKRTFEAQTSININSLTGHFPPKRLVERAPFQDAALPARPSRGGEVWTTFCVNSSPRQTSRSIP</sequence>
<name>A0A212LNB2_9HYPH</name>
<dbReference type="AlphaFoldDB" id="A0A212LNB2"/>
<reference evidence="1" key="1">
    <citation type="submission" date="2016-08" db="EMBL/GenBank/DDBJ databases">
        <authorList>
            <person name="Seilhamer J.J."/>
        </authorList>
    </citation>
    <scope>NUCLEOTIDE SEQUENCE</scope>
    <source>
        <strain evidence="1">86</strain>
    </source>
</reference>
<gene>
    <name evidence="1" type="ORF">KL86PLE_90190</name>
</gene>
<dbReference type="EMBL" id="FMJD01000013">
    <property type="protein sequence ID" value="SCM79011.1"/>
    <property type="molecule type" value="Genomic_DNA"/>
</dbReference>
<accession>A0A212LNB2</accession>